<dbReference type="OrthoDB" id="277439at2759"/>
<keyword evidence="2" id="KW-0597">Phosphoprotein</keyword>
<dbReference type="GeneID" id="54783256"/>
<feature type="compositionally biased region" description="Acidic residues" evidence="5">
    <location>
        <begin position="40"/>
        <end position="50"/>
    </location>
</feature>
<evidence type="ECO:0000256" key="2">
    <source>
        <dbReference type="ARBA" id="ARBA00022553"/>
    </source>
</evidence>
<feature type="region of interest" description="Disordered" evidence="5">
    <location>
        <begin position="617"/>
        <end position="661"/>
    </location>
</feature>
<feature type="compositionally biased region" description="Basic and acidic residues" evidence="5">
    <location>
        <begin position="466"/>
        <end position="496"/>
    </location>
</feature>
<name>A0A642UGF9_DIURU</name>
<feature type="region of interest" description="Disordered" evidence="5">
    <location>
        <begin position="739"/>
        <end position="765"/>
    </location>
</feature>
<keyword evidence="3" id="KW-0539">Nucleus</keyword>
<dbReference type="Proteomes" id="UP000449547">
    <property type="component" value="Unassembled WGS sequence"/>
</dbReference>
<feature type="compositionally biased region" description="Acidic residues" evidence="5">
    <location>
        <begin position="78"/>
        <end position="95"/>
    </location>
</feature>
<comment type="caution">
    <text evidence="6">The sequence shown here is derived from an EMBL/GenBank/DDBJ whole genome shotgun (WGS) entry which is preliminary data.</text>
</comment>
<comment type="subcellular location">
    <subcellularLocation>
        <location evidence="1">Nucleus</location>
        <location evidence="1">Nucleolus</location>
    </subcellularLocation>
</comment>
<dbReference type="InterPro" id="IPR006709">
    <property type="entry name" value="SSU_processome_Utp14"/>
</dbReference>
<feature type="compositionally biased region" description="Basic and acidic residues" evidence="5">
    <location>
        <begin position="24"/>
        <end position="37"/>
    </location>
</feature>
<dbReference type="RefSeq" id="XP_034010569.1">
    <property type="nucleotide sequence ID" value="XM_034157497.1"/>
</dbReference>
<dbReference type="Pfam" id="PF04615">
    <property type="entry name" value="Utp14"/>
    <property type="match status" value="1"/>
</dbReference>
<feature type="compositionally biased region" description="Basic and acidic residues" evidence="5">
    <location>
        <begin position="435"/>
        <end position="448"/>
    </location>
</feature>
<feature type="region of interest" description="Disordered" evidence="5">
    <location>
        <begin position="536"/>
        <end position="570"/>
    </location>
</feature>
<keyword evidence="7" id="KW-1185">Reference proteome</keyword>
<feature type="region of interest" description="Disordered" evidence="5">
    <location>
        <begin position="71"/>
        <end position="138"/>
    </location>
</feature>
<protein>
    <submittedName>
        <fullName evidence="6">Uncharacterized protein</fullName>
    </submittedName>
</protein>
<feature type="region of interest" description="Disordered" evidence="5">
    <location>
        <begin position="152"/>
        <end position="203"/>
    </location>
</feature>
<evidence type="ECO:0000313" key="6">
    <source>
        <dbReference type="EMBL" id="KAA8898585.1"/>
    </source>
</evidence>
<sequence length="1066" mass="120919">MAKAKSKKKGGQAGSKQAQRSQRKVLDAFTRAERELNGGDSDEDDNGGSDDDAHRVVGGVLDARRFLGEDAENHGDFSDSEIDSDAALGSDDDYDVLNSKFSQTLRDKAKRRRLAEKRGEQYESSDEDDDEGYASIDESQMVPLSVAWDMDEADLAKQTGEVVLDDQWESESESESESSSSDSDDASSSDESDVFAGFDDDNDVNLTTTMASLNQEIESEKPKQKKKLMVEKREESEYALPTNGAKLSLQDMLAVVEQPDAVLIDRDTTPLAVPLPKRIQQRHDREAAFELTRNEIGKWSEAIYTNREAETLKFPIAPEPELPSKALTFRQEAEASTDLEKKIESVLKQSALLDEQNEATFEEIQKAKLSPEEVRKRTAELRQMRELMFRDEQRAKRLKKIKSKSYRRVLKRERLRNAELVDDEEDEDSDDWERDEDKDMRRAEERMSLKHKTQGKWAKSMIKSGLSKDADSRAELEEMLRQGERLREKQMGHADGDQSDSGVSDVEQEYQKDDTVADDTLRSRLGKGVLAMSFMKKSQEKQRQQNLAEIEEMKQLEEGHEPSSVNQHINVGRRVYTPGAAATKADAERVNAELDAFAEENQSASLENKLRGRDRIVEINEEEQESQPIEQSEFSEANPWLQVKSDKHSGPKSSKIHVVDESSSKLAKAAAKIAKQQKSKHKEKELLIDIDQQQLRGDVDADGDDSDDGKFVQKDLISEAFAGDDVVAEFEAEKREVIEEEGDKEEDVTLPGWGDWAGDSAPQKKRRKVVRKIDGVVQANQRQDKDMKRVIINEKVNKKNLKYHSSAVPFPYESQEQYERSLRMPLGQEWTTKRAHQRMTTPRVLVKQGTVIDPLKAPFKMTQLPKFQGLLGKLADASDRQFLTDLMKDVEDVVQDYEAAWNMISIASNPLSELINSKESLPGLNRDDVQHLNQSFAQIQANYDQHKQQIEASADLLSMFTDEKGYINTRKTVDTELDVLKVATTMEISELLDNLYGVPRETCQRLKECFDKARQEVDDFKAALTEKIVETFAERLHNTTIPSVVIMEAVLMLRDTANSDPKRQKK</sequence>
<evidence type="ECO:0000256" key="1">
    <source>
        <dbReference type="ARBA" id="ARBA00004604"/>
    </source>
</evidence>
<feature type="compositionally biased region" description="Basic and acidic residues" evidence="5">
    <location>
        <begin position="551"/>
        <end position="561"/>
    </location>
</feature>
<dbReference type="PANTHER" id="PTHR14150:SF12">
    <property type="entry name" value="U3 SMALL NUCLEOLAR RNA-ASSOCIATED PROTEIN 14 HOMOLOG A"/>
    <property type="match status" value="1"/>
</dbReference>
<dbReference type="EMBL" id="SWFT01000139">
    <property type="protein sequence ID" value="KAA8898585.1"/>
    <property type="molecule type" value="Genomic_DNA"/>
</dbReference>
<accession>A0A642UGF9</accession>
<reference evidence="6 7" key="1">
    <citation type="submission" date="2019-07" db="EMBL/GenBank/DDBJ databases">
        <title>Genome assembly of two rare yeast pathogens: Diutina rugosa and Trichomonascus ciferrii.</title>
        <authorList>
            <person name="Mixao V."/>
            <person name="Saus E."/>
            <person name="Hansen A."/>
            <person name="Lass-Flor C."/>
            <person name="Gabaldon T."/>
        </authorList>
    </citation>
    <scope>NUCLEOTIDE SEQUENCE [LARGE SCALE GENOMIC DNA]</scope>
    <source>
        <strain evidence="6 7">CBS 613</strain>
    </source>
</reference>
<feature type="compositionally biased region" description="Acidic residues" evidence="5">
    <location>
        <begin position="123"/>
        <end position="132"/>
    </location>
</feature>
<feature type="coiled-coil region" evidence="4">
    <location>
        <begin position="580"/>
        <end position="607"/>
    </location>
</feature>
<dbReference type="GO" id="GO:0006364">
    <property type="term" value="P:rRNA processing"/>
    <property type="evidence" value="ECO:0007669"/>
    <property type="project" value="InterPro"/>
</dbReference>
<proteinExistence type="predicted"/>
<dbReference type="VEuPathDB" id="FungiDB:DIURU_004605"/>
<feature type="region of interest" description="Disordered" evidence="5">
    <location>
        <begin position="417"/>
        <end position="522"/>
    </location>
</feature>
<dbReference type="PANTHER" id="PTHR14150">
    <property type="entry name" value="U3 SMALL NUCLEOLAR RNA-ASSOCIATED PROTEIN 14"/>
    <property type="match status" value="1"/>
</dbReference>
<feature type="compositionally biased region" description="Acidic residues" evidence="5">
    <location>
        <begin position="420"/>
        <end position="434"/>
    </location>
</feature>
<gene>
    <name evidence="6" type="ORF">DIURU_004605</name>
</gene>
<dbReference type="GO" id="GO:0032040">
    <property type="term" value="C:small-subunit processome"/>
    <property type="evidence" value="ECO:0007669"/>
    <property type="project" value="InterPro"/>
</dbReference>
<feature type="region of interest" description="Disordered" evidence="5">
    <location>
        <begin position="1"/>
        <end position="56"/>
    </location>
</feature>
<feature type="compositionally biased region" description="Acidic residues" evidence="5">
    <location>
        <begin position="739"/>
        <end position="748"/>
    </location>
</feature>
<evidence type="ECO:0000313" key="7">
    <source>
        <dbReference type="Proteomes" id="UP000449547"/>
    </source>
</evidence>
<feature type="compositionally biased region" description="Low complexity" evidence="5">
    <location>
        <begin position="626"/>
        <end position="636"/>
    </location>
</feature>
<keyword evidence="4" id="KW-0175">Coiled coil</keyword>
<organism evidence="6 7">
    <name type="scientific">Diutina rugosa</name>
    <name type="common">Yeast</name>
    <name type="synonym">Candida rugosa</name>
    <dbReference type="NCBI Taxonomy" id="5481"/>
    <lineage>
        <taxon>Eukaryota</taxon>
        <taxon>Fungi</taxon>
        <taxon>Dikarya</taxon>
        <taxon>Ascomycota</taxon>
        <taxon>Saccharomycotina</taxon>
        <taxon>Pichiomycetes</taxon>
        <taxon>Debaryomycetaceae</taxon>
        <taxon>Diutina</taxon>
    </lineage>
</organism>
<evidence type="ECO:0000256" key="4">
    <source>
        <dbReference type="SAM" id="Coils"/>
    </source>
</evidence>
<dbReference type="AlphaFoldDB" id="A0A642UGF9"/>
<evidence type="ECO:0000256" key="5">
    <source>
        <dbReference type="SAM" id="MobiDB-lite"/>
    </source>
</evidence>
<feature type="compositionally biased region" description="Acidic residues" evidence="5">
    <location>
        <begin position="163"/>
        <end position="203"/>
    </location>
</feature>
<evidence type="ECO:0000256" key="3">
    <source>
        <dbReference type="ARBA" id="ARBA00023242"/>
    </source>
</evidence>
<feature type="compositionally biased region" description="Basic residues" evidence="5">
    <location>
        <begin position="1"/>
        <end position="10"/>
    </location>
</feature>
<feature type="compositionally biased region" description="Basic and acidic residues" evidence="5">
    <location>
        <begin position="509"/>
        <end position="522"/>
    </location>
</feature>